<dbReference type="Pfam" id="PF12571">
    <property type="entry name" value="Phage_tail_fib"/>
    <property type="match status" value="1"/>
</dbReference>
<dbReference type="RefSeq" id="WP_156866583.1">
    <property type="nucleotide sequence ID" value="NZ_WNKC01000012.1"/>
</dbReference>
<protein>
    <recommendedName>
        <fullName evidence="1">Phage tail fibre protein N-terminal domain-containing protein</fullName>
    </recommendedName>
</protein>
<name>A0ABD6HVF5_SERMA</name>
<organism evidence="2 3">
    <name type="scientific">Serratia marcescens</name>
    <dbReference type="NCBI Taxonomy" id="615"/>
    <lineage>
        <taxon>Bacteria</taxon>
        <taxon>Pseudomonadati</taxon>
        <taxon>Pseudomonadota</taxon>
        <taxon>Gammaproteobacteria</taxon>
        <taxon>Enterobacterales</taxon>
        <taxon>Yersiniaceae</taxon>
        <taxon>Serratia</taxon>
    </lineage>
</organism>
<comment type="caution">
    <text evidence="2">The sequence shown here is derived from an EMBL/GenBank/DDBJ whole genome shotgun (WGS) entry which is preliminary data.</text>
</comment>
<dbReference type="AlphaFoldDB" id="A0ABD6HVF5"/>
<reference evidence="2 3" key="1">
    <citation type="submission" date="2019-11" db="EMBL/GenBank/DDBJ databases">
        <title>Whole genome sequence of a plant growth promoting strain Serratia marcescens BTL07 isolated from the rhizoplane of Chili (Capsicum annuum).</title>
        <authorList>
            <person name="Dutta S."/>
            <person name="Khatun A."/>
            <person name="Gupta D.R."/>
            <person name="Surovy M.Z."/>
            <person name="Rahman M.M."/>
            <person name="Mahmud N.U."/>
            <person name="Emes R."/>
            <person name="Warry A."/>
            <person name="West H."/>
            <person name="Clarke M.L."/>
            <person name="Islam M.T."/>
        </authorList>
    </citation>
    <scope>NUCLEOTIDE SEQUENCE [LARGE SCALE GENOMIC DNA]</scope>
    <source>
        <strain evidence="2 3">BTL07</strain>
    </source>
</reference>
<gene>
    <name evidence="2" type="ORF">GMA22_25525</name>
</gene>
<evidence type="ECO:0000313" key="3">
    <source>
        <dbReference type="Proteomes" id="UP000443014"/>
    </source>
</evidence>
<dbReference type="EMBL" id="WNKC01000012">
    <property type="protein sequence ID" value="MVF06598.1"/>
    <property type="molecule type" value="Genomic_DNA"/>
</dbReference>
<evidence type="ECO:0000259" key="1">
    <source>
        <dbReference type="Pfam" id="PF12571"/>
    </source>
</evidence>
<sequence length="461" mass="49479">MASGLILTAVGAEAIEAAYQAGEVVTIPIVVFGDGGGASVTPDPAVTKLVNKFGDVPFTQGESGSGMIAGQAVINARKHPGKVVREFGLMSSAGVLIAYGAYPDTYLPEQNDSIVKELVVNFAMPLVHAESVVLEIDPNISVLTIEEADGRYLQIKNALSEIAVAGPVAQARARGYLDIRSKTESDEHFLLKAGDAATGQIIAPTFASTPEAMPPGAGSYADQLSSQAPFFQPNWQWSVNSGGIFVPVAKGTSTRKGQGYPAAVSYGYLMPANNEHAHPTIHVRGDSDVDCAWDFNPYNGNIKSKAGTFATQEWVNNAVHTNELHVGEAQMVQDGNIWGTRWNPNGGWLWDAILAQIQNVGDMSVDGNQWWARLNLNGGALIMQGGFFEGQRADDGVIELVPLNISVPNRLLGVWTIVRNYAQGFETTWSAQVQDLAGARDAFNWLHGTKERMIYWIAVGH</sequence>
<dbReference type="InterPro" id="IPR022225">
    <property type="entry name" value="Phage_tail_fibre_N"/>
</dbReference>
<accession>A0ABD6HVF5</accession>
<feature type="domain" description="Phage tail fibre protein N-terminal" evidence="1">
    <location>
        <begin position="5"/>
        <end position="145"/>
    </location>
</feature>
<dbReference type="Proteomes" id="UP000443014">
    <property type="component" value="Unassembled WGS sequence"/>
</dbReference>
<proteinExistence type="predicted"/>
<evidence type="ECO:0000313" key="2">
    <source>
        <dbReference type="EMBL" id="MVF06598.1"/>
    </source>
</evidence>